<dbReference type="Pfam" id="PF07687">
    <property type="entry name" value="M20_dimer"/>
    <property type="match status" value="1"/>
</dbReference>
<keyword evidence="1" id="KW-0378">Hydrolase</keyword>
<feature type="signal peptide" evidence="2">
    <location>
        <begin position="1"/>
        <end position="23"/>
    </location>
</feature>
<dbReference type="Gene3D" id="3.40.630.10">
    <property type="entry name" value="Zn peptidases"/>
    <property type="match status" value="1"/>
</dbReference>
<dbReference type="InterPro" id="IPR002933">
    <property type="entry name" value="Peptidase_M20"/>
</dbReference>
<dbReference type="RefSeq" id="WP_370469309.1">
    <property type="nucleotide sequence ID" value="NZ_BAABHB010000002.1"/>
</dbReference>
<reference evidence="5" key="1">
    <citation type="journal article" date="2019" name="Int. J. Syst. Evol. Microbiol.">
        <title>The Global Catalogue of Microorganisms (GCM) 10K type strain sequencing project: providing services to taxonomists for standard genome sequencing and annotation.</title>
        <authorList>
            <consortium name="The Broad Institute Genomics Platform"/>
            <consortium name="The Broad Institute Genome Sequencing Center for Infectious Disease"/>
            <person name="Wu L."/>
            <person name="Ma J."/>
        </authorList>
    </citation>
    <scope>NUCLEOTIDE SEQUENCE [LARGE SCALE GENOMIC DNA]</scope>
    <source>
        <strain evidence="5">JCM 17925</strain>
    </source>
</reference>
<evidence type="ECO:0000256" key="1">
    <source>
        <dbReference type="ARBA" id="ARBA00022801"/>
    </source>
</evidence>
<dbReference type="InterPro" id="IPR011650">
    <property type="entry name" value="Peptidase_M20_dimer"/>
</dbReference>
<keyword evidence="5" id="KW-1185">Reference proteome</keyword>
<dbReference type="EMBL" id="BAABHB010000002">
    <property type="protein sequence ID" value="GAA4400358.1"/>
    <property type="molecule type" value="Genomic_DNA"/>
</dbReference>
<dbReference type="InterPro" id="IPR017145">
    <property type="entry name" value="Aminobenzoyl-glu_utiliz_pB"/>
</dbReference>
<sequence>MKKLNTQWTGLLALTLMAPIALAQPKVTKDQESVLAGLESKSAHYGAMSKQIWDYAEVGYQEYKSSALLQEELKKEGFTVQAGVAGIPTAFVATYGSGKPVVGILAEYDALPGITQDAVPERKPLDSKKAGHACGHHLFGTGSVASAIAVKNWLQKSGKAGTIKLYGTPAEEGGSGKVYLVREGLFTGTDVVLHWHPGDSNGADPATSLANISAKFRFRGVSAHAAAAPERGRSALDGVEAMNYMVNMMREHIPSDTRVHYVITKGGEAPNVVPDFAEVYYYARNKNREVLQDVWKRIVKAAEGAALGTDTKMEMEIIGGVYNVLPLESLSRVMHKNLSMVGGVTYTDEEIRFAEKIGESFGATFGSIRKPTDAAKVGAFSMDNSGSGGSTDVGDVSWAVPTVGMRAATWVPGTAAHSWQAVAAGGTSIGVKGMMVAAKTLTLTAMDLFNDPALIAKARTEWEDLRGKDFKYEALLGPRKPALDYRK</sequence>
<dbReference type="Pfam" id="PF01546">
    <property type="entry name" value="Peptidase_M20"/>
    <property type="match status" value="1"/>
</dbReference>
<evidence type="ECO:0000313" key="5">
    <source>
        <dbReference type="Proteomes" id="UP001500936"/>
    </source>
</evidence>
<organism evidence="4 5">
    <name type="scientific">Nibrella viscosa</name>
    <dbReference type="NCBI Taxonomy" id="1084524"/>
    <lineage>
        <taxon>Bacteria</taxon>
        <taxon>Pseudomonadati</taxon>
        <taxon>Bacteroidota</taxon>
        <taxon>Cytophagia</taxon>
        <taxon>Cytophagales</taxon>
        <taxon>Spirosomataceae</taxon>
        <taxon>Nibrella</taxon>
    </lineage>
</organism>
<gene>
    <name evidence="4" type="ORF">GCM10023187_13430</name>
</gene>
<dbReference type="InterPro" id="IPR017439">
    <property type="entry name" value="Amidohydrolase"/>
</dbReference>
<comment type="caution">
    <text evidence="4">The sequence shown here is derived from an EMBL/GenBank/DDBJ whole genome shotgun (WGS) entry which is preliminary data.</text>
</comment>
<evidence type="ECO:0000313" key="4">
    <source>
        <dbReference type="EMBL" id="GAA4400358.1"/>
    </source>
</evidence>
<evidence type="ECO:0000256" key="2">
    <source>
        <dbReference type="SAM" id="SignalP"/>
    </source>
</evidence>
<dbReference type="Proteomes" id="UP001500936">
    <property type="component" value="Unassembled WGS sequence"/>
</dbReference>
<protein>
    <submittedName>
        <fullName evidence="4">M20 family metallopeptidase</fullName>
    </submittedName>
</protein>
<dbReference type="InterPro" id="IPR052030">
    <property type="entry name" value="Peptidase_M20/M20A_hydrolases"/>
</dbReference>
<accession>A0ABP8K463</accession>
<evidence type="ECO:0000259" key="3">
    <source>
        <dbReference type="Pfam" id="PF07687"/>
    </source>
</evidence>
<name>A0ABP8K463_9BACT</name>
<dbReference type="PANTHER" id="PTHR30575">
    <property type="entry name" value="PEPTIDASE M20"/>
    <property type="match status" value="1"/>
</dbReference>
<feature type="domain" description="Peptidase M20 dimerisation" evidence="3">
    <location>
        <begin position="212"/>
        <end position="306"/>
    </location>
</feature>
<keyword evidence="2" id="KW-0732">Signal</keyword>
<dbReference type="Gene3D" id="3.30.70.360">
    <property type="match status" value="1"/>
</dbReference>
<dbReference type="SUPFAM" id="SSF55031">
    <property type="entry name" value="Bacterial exopeptidase dimerisation domain"/>
    <property type="match status" value="1"/>
</dbReference>
<dbReference type="NCBIfam" id="TIGR01891">
    <property type="entry name" value="amidohydrolases"/>
    <property type="match status" value="1"/>
</dbReference>
<feature type="chain" id="PRO_5045589504" evidence="2">
    <location>
        <begin position="24"/>
        <end position="487"/>
    </location>
</feature>
<dbReference type="PANTHER" id="PTHR30575:SF0">
    <property type="entry name" value="XAA-ARG DIPEPTIDASE"/>
    <property type="match status" value="1"/>
</dbReference>
<dbReference type="PIRSF" id="PIRSF037227">
    <property type="entry name" value="Aminobenzoyl-glu_utiliz_pB"/>
    <property type="match status" value="1"/>
</dbReference>
<dbReference type="InterPro" id="IPR036264">
    <property type="entry name" value="Bact_exopeptidase_dim_dom"/>
</dbReference>
<proteinExistence type="predicted"/>
<dbReference type="SUPFAM" id="SSF53187">
    <property type="entry name" value="Zn-dependent exopeptidases"/>
    <property type="match status" value="1"/>
</dbReference>